<comment type="caution">
    <text evidence="2">The sequence shown here is derived from an EMBL/GenBank/DDBJ whole genome shotgun (WGS) entry which is preliminary data.</text>
</comment>
<accession>A0ABQ9UKJ6</accession>
<feature type="region of interest" description="Disordered" evidence="1">
    <location>
        <begin position="43"/>
        <end position="96"/>
    </location>
</feature>
<reference evidence="2 3" key="1">
    <citation type="submission" date="2023-05" db="EMBL/GenBank/DDBJ databases">
        <title>B98-5 Cell Line De Novo Hybrid Assembly: An Optical Mapping Approach.</title>
        <authorList>
            <person name="Kananen K."/>
            <person name="Auerbach J.A."/>
            <person name="Kautto E."/>
            <person name="Blachly J.S."/>
        </authorList>
    </citation>
    <scope>NUCLEOTIDE SEQUENCE [LARGE SCALE GENOMIC DNA]</scope>
    <source>
        <strain evidence="2">B95-8</strain>
        <tissue evidence="2">Cell line</tissue>
    </source>
</reference>
<dbReference type="EMBL" id="JASSZA010000011">
    <property type="protein sequence ID" value="KAK2097608.1"/>
    <property type="molecule type" value="Genomic_DNA"/>
</dbReference>
<proteinExistence type="predicted"/>
<evidence type="ECO:0000256" key="1">
    <source>
        <dbReference type="SAM" id="MobiDB-lite"/>
    </source>
</evidence>
<dbReference type="InterPro" id="IPR021900">
    <property type="entry name" value="DUF3512"/>
</dbReference>
<dbReference type="Pfam" id="PF12024">
    <property type="entry name" value="DUF3512"/>
    <property type="match status" value="1"/>
</dbReference>
<evidence type="ECO:0000313" key="3">
    <source>
        <dbReference type="Proteomes" id="UP001266305"/>
    </source>
</evidence>
<name>A0ABQ9UKJ6_SAGOE</name>
<organism evidence="2 3">
    <name type="scientific">Saguinus oedipus</name>
    <name type="common">Cotton-top tamarin</name>
    <name type="synonym">Oedipomidas oedipus</name>
    <dbReference type="NCBI Taxonomy" id="9490"/>
    <lineage>
        <taxon>Eukaryota</taxon>
        <taxon>Metazoa</taxon>
        <taxon>Chordata</taxon>
        <taxon>Craniata</taxon>
        <taxon>Vertebrata</taxon>
        <taxon>Euteleostomi</taxon>
        <taxon>Mammalia</taxon>
        <taxon>Eutheria</taxon>
        <taxon>Euarchontoglires</taxon>
        <taxon>Primates</taxon>
        <taxon>Haplorrhini</taxon>
        <taxon>Platyrrhini</taxon>
        <taxon>Cebidae</taxon>
        <taxon>Callitrichinae</taxon>
        <taxon>Saguinus</taxon>
    </lineage>
</organism>
<protein>
    <submittedName>
        <fullName evidence="2">Bromodomain containing protein 7</fullName>
    </submittedName>
</protein>
<feature type="compositionally biased region" description="Polar residues" evidence="1">
    <location>
        <begin position="82"/>
        <end position="96"/>
    </location>
</feature>
<gene>
    <name evidence="2" type="primary">BRD7_3</name>
    <name evidence="2" type="ORF">P7K49_023059</name>
</gene>
<sequence length="96" mass="10666">MGKTLIFQADFSNHEFLATCQDYPSVTADRLPDVLTKGGHSRTLQELEMSSPEDEDHTGTLDTAKEMEITEIEAAGVWTPRQAHSTESSSKLWHSS</sequence>
<dbReference type="Proteomes" id="UP001266305">
    <property type="component" value="Unassembled WGS sequence"/>
</dbReference>
<evidence type="ECO:0000313" key="2">
    <source>
        <dbReference type="EMBL" id="KAK2097608.1"/>
    </source>
</evidence>
<keyword evidence="3" id="KW-1185">Reference proteome</keyword>
<feature type="compositionally biased region" description="Basic and acidic residues" evidence="1">
    <location>
        <begin position="57"/>
        <end position="68"/>
    </location>
</feature>